<dbReference type="Proteomes" id="UP000054359">
    <property type="component" value="Unassembled WGS sequence"/>
</dbReference>
<feature type="transmembrane region" description="Helical" evidence="1">
    <location>
        <begin position="218"/>
        <end position="237"/>
    </location>
</feature>
<evidence type="ECO:0000256" key="2">
    <source>
        <dbReference type="SAM" id="SignalP"/>
    </source>
</evidence>
<evidence type="ECO:0000313" key="4">
    <source>
        <dbReference type="Proteomes" id="UP000054359"/>
    </source>
</evidence>
<feature type="signal peptide" evidence="2">
    <location>
        <begin position="1"/>
        <end position="22"/>
    </location>
</feature>
<organism evidence="3 4">
    <name type="scientific">Stegodyphus mimosarum</name>
    <name type="common">African social velvet spider</name>
    <dbReference type="NCBI Taxonomy" id="407821"/>
    <lineage>
        <taxon>Eukaryota</taxon>
        <taxon>Metazoa</taxon>
        <taxon>Ecdysozoa</taxon>
        <taxon>Arthropoda</taxon>
        <taxon>Chelicerata</taxon>
        <taxon>Arachnida</taxon>
        <taxon>Araneae</taxon>
        <taxon>Araneomorphae</taxon>
        <taxon>Entelegynae</taxon>
        <taxon>Eresoidea</taxon>
        <taxon>Eresidae</taxon>
        <taxon>Stegodyphus</taxon>
    </lineage>
</organism>
<dbReference type="EMBL" id="KK116259">
    <property type="protein sequence ID" value="KFM67220.1"/>
    <property type="molecule type" value="Genomic_DNA"/>
</dbReference>
<sequence length="242" mass="28323">MLLNSIVFVLVALTFGAERTAAATTCNETAVVLCLNPFLMFLFDIDIFNTKEIVEYELNQMCEKKQEMKNCFDSTLYLCSRREQHIIRQEQKGRIRLLEELCDKNSAARKGIIAYSNCINEEREIVTKCDREYARKVWLRNESLPEEENRKLCCMLEDYKECSREVVTTKCSVEAAIFIEKAFIIAFEDHNITFCAGFYPDPTTCRMYSTASSIIQGFYYYYIFPFLALFVSIRQIYFMSNQ</sequence>
<dbReference type="AlphaFoldDB" id="A0A087TQ31"/>
<keyword evidence="1" id="KW-0812">Transmembrane</keyword>
<dbReference type="PANTHER" id="PTHR33964:SF1">
    <property type="entry name" value="RE45066P"/>
    <property type="match status" value="1"/>
</dbReference>
<dbReference type="PANTHER" id="PTHR33964">
    <property type="entry name" value="RE45066P-RELATED"/>
    <property type="match status" value="1"/>
</dbReference>
<evidence type="ECO:0000256" key="1">
    <source>
        <dbReference type="SAM" id="Phobius"/>
    </source>
</evidence>
<accession>A0A087TQ31</accession>
<keyword evidence="2" id="KW-0732">Signal</keyword>
<keyword evidence="1" id="KW-1133">Transmembrane helix</keyword>
<evidence type="ECO:0000313" key="3">
    <source>
        <dbReference type="EMBL" id="KFM67220.1"/>
    </source>
</evidence>
<keyword evidence="1" id="KW-0472">Membrane</keyword>
<reference evidence="3 4" key="1">
    <citation type="submission" date="2013-11" db="EMBL/GenBank/DDBJ databases">
        <title>Genome sequencing of Stegodyphus mimosarum.</title>
        <authorList>
            <person name="Bechsgaard J."/>
        </authorList>
    </citation>
    <scope>NUCLEOTIDE SEQUENCE [LARGE SCALE GENOMIC DNA]</scope>
</reference>
<name>A0A087TQ31_STEMI</name>
<feature type="non-terminal residue" evidence="3">
    <location>
        <position position="242"/>
    </location>
</feature>
<protein>
    <recommendedName>
        <fullName evidence="5">Golgi apparatus protein 1</fullName>
    </recommendedName>
</protein>
<keyword evidence="4" id="KW-1185">Reference proteome</keyword>
<feature type="chain" id="PRO_5001829911" description="Golgi apparatus protein 1" evidence="2">
    <location>
        <begin position="23"/>
        <end position="242"/>
    </location>
</feature>
<dbReference type="OrthoDB" id="10333607at2759"/>
<gene>
    <name evidence="3" type="ORF">X975_06713</name>
</gene>
<proteinExistence type="predicted"/>
<evidence type="ECO:0008006" key="5">
    <source>
        <dbReference type="Google" id="ProtNLM"/>
    </source>
</evidence>